<dbReference type="EMBL" id="CAESGF010000020">
    <property type="protein sequence ID" value="CAB4364922.1"/>
    <property type="molecule type" value="Genomic_DNA"/>
</dbReference>
<organism evidence="9">
    <name type="scientific">freshwater metagenome</name>
    <dbReference type="NCBI Taxonomy" id="449393"/>
    <lineage>
        <taxon>unclassified sequences</taxon>
        <taxon>metagenomes</taxon>
        <taxon>ecological metagenomes</taxon>
    </lineage>
</organism>
<dbReference type="AlphaFoldDB" id="A0A6J6T2N9"/>
<dbReference type="EMBL" id="CAFBMT010000013">
    <property type="protein sequence ID" value="CAB4941520.1"/>
    <property type="molecule type" value="Genomic_DNA"/>
</dbReference>
<name>A0A6J6T2N9_9ZZZZ</name>
<dbReference type="EMBL" id="CAEZYF010000026">
    <property type="protein sequence ID" value="CAB4741421.1"/>
    <property type="molecule type" value="Genomic_DNA"/>
</dbReference>
<dbReference type="InterPro" id="IPR036388">
    <property type="entry name" value="WH-like_DNA-bd_sf"/>
</dbReference>
<evidence type="ECO:0000313" key="13">
    <source>
        <dbReference type="EMBL" id="CAB5002519.1"/>
    </source>
</evidence>
<evidence type="ECO:0000259" key="7">
    <source>
        <dbReference type="Pfam" id="PF08281"/>
    </source>
</evidence>
<evidence type="ECO:0000313" key="10">
    <source>
        <dbReference type="EMBL" id="CAB4817872.1"/>
    </source>
</evidence>
<evidence type="ECO:0000256" key="3">
    <source>
        <dbReference type="ARBA" id="ARBA00023082"/>
    </source>
</evidence>
<dbReference type="InterPro" id="IPR013249">
    <property type="entry name" value="RNA_pol_sigma70_r4_t2"/>
</dbReference>
<dbReference type="Gene3D" id="1.10.1740.10">
    <property type="match status" value="1"/>
</dbReference>
<dbReference type="GO" id="GO:0006352">
    <property type="term" value="P:DNA-templated transcription initiation"/>
    <property type="evidence" value="ECO:0007669"/>
    <property type="project" value="InterPro"/>
</dbReference>
<accession>A0A6J6T2N9</accession>
<evidence type="ECO:0000313" key="9">
    <source>
        <dbReference type="EMBL" id="CAB4741421.1"/>
    </source>
</evidence>
<dbReference type="EMBL" id="CAFAAV010000078">
    <property type="protein sequence ID" value="CAB4817872.1"/>
    <property type="molecule type" value="Genomic_DNA"/>
</dbReference>
<proteinExistence type="inferred from homology"/>
<evidence type="ECO:0000313" key="8">
    <source>
        <dbReference type="EMBL" id="CAB4364922.1"/>
    </source>
</evidence>
<evidence type="ECO:0000313" key="12">
    <source>
        <dbReference type="EMBL" id="CAB4941520.1"/>
    </source>
</evidence>
<dbReference type="GO" id="GO:0003677">
    <property type="term" value="F:DNA binding"/>
    <property type="evidence" value="ECO:0007669"/>
    <property type="project" value="UniProtKB-KW"/>
</dbReference>
<dbReference type="Gene3D" id="1.10.10.10">
    <property type="entry name" value="Winged helix-like DNA-binding domain superfamily/Winged helix DNA-binding domain"/>
    <property type="match status" value="1"/>
</dbReference>
<dbReference type="InterPro" id="IPR007627">
    <property type="entry name" value="RNA_pol_sigma70_r2"/>
</dbReference>
<protein>
    <submittedName>
        <fullName evidence="9">Unannotated protein</fullName>
    </submittedName>
</protein>
<evidence type="ECO:0000256" key="1">
    <source>
        <dbReference type="ARBA" id="ARBA00010641"/>
    </source>
</evidence>
<feature type="domain" description="RNA polymerase sigma-70 region 2" evidence="6">
    <location>
        <begin position="10"/>
        <end position="75"/>
    </location>
</feature>
<evidence type="ECO:0000256" key="4">
    <source>
        <dbReference type="ARBA" id="ARBA00023125"/>
    </source>
</evidence>
<dbReference type="Pfam" id="PF04542">
    <property type="entry name" value="Sigma70_r2"/>
    <property type="match status" value="1"/>
</dbReference>
<dbReference type="SUPFAM" id="SSF88946">
    <property type="entry name" value="Sigma2 domain of RNA polymerase sigma factors"/>
    <property type="match status" value="1"/>
</dbReference>
<dbReference type="EMBL" id="CAFBIY010000016">
    <property type="protein sequence ID" value="CAB4847397.1"/>
    <property type="molecule type" value="Genomic_DNA"/>
</dbReference>
<dbReference type="Pfam" id="PF08281">
    <property type="entry name" value="Sigma70_r4_2"/>
    <property type="match status" value="1"/>
</dbReference>
<sequence>MIDAADGEVYEKYADELVRFATMLAGPSDAEDLVAGAVVRVFSSPAWRGVSNQRAYLYRSVLSEAASVARSARRRVGREQRVGLWAGADSVPGLHPEVVAAARSLSVRQRAVVFMTFWMDASSDEIANVLSLSVRTVQRELEAGLRRMERHLDD</sequence>
<dbReference type="SUPFAM" id="SSF88659">
    <property type="entry name" value="Sigma3 and sigma4 domains of RNA polymerase sigma factors"/>
    <property type="match status" value="1"/>
</dbReference>
<feature type="domain" description="RNA polymerase sigma factor 70 region 4 type 2" evidence="7">
    <location>
        <begin position="99"/>
        <end position="148"/>
    </location>
</feature>
<keyword evidence="4" id="KW-0238">DNA-binding</keyword>
<dbReference type="InterPro" id="IPR013325">
    <property type="entry name" value="RNA_pol_sigma_r2"/>
</dbReference>
<dbReference type="GO" id="GO:0016987">
    <property type="term" value="F:sigma factor activity"/>
    <property type="evidence" value="ECO:0007669"/>
    <property type="project" value="UniProtKB-KW"/>
</dbReference>
<evidence type="ECO:0000256" key="2">
    <source>
        <dbReference type="ARBA" id="ARBA00023015"/>
    </source>
</evidence>
<evidence type="ECO:0000256" key="5">
    <source>
        <dbReference type="ARBA" id="ARBA00023163"/>
    </source>
</evidence>
<dbReference type="EMBL" id="CAFBOL010000073">
    <property type="protein sequence ID" value="CAB5002519.1"/>
    <property type="molecule type" value="Genomic_DNA"/>
</dbReference>
<dbReference type="PANTHER" id="PTHR43133:SF8">
    <property type="entry name" value="RNA POLYMERASE SIGMA FACTOR HI_1459-RELATED"/>
    <property type="match status" value="1"/>
</dbReference>
<evidence type="ECO:0000259" key="6">
    <source>
        <dbReference type="Pfam" id="PF04542"/>
    </source>
</evidence>
<keyword evidence="3" id="KW-0731">Sigma factor</keyword>
<dbReference type="InterPro" id="IPR039425">
    <property type="entry name" value="RNA_pol_sigma-70-like"/>
</dbReference>
<keyword evidence="2" id="KW-0805">Transcription regulation</keyword>
<evidence type="ECO:0000313" key="11">
    <source>
        <dbReference type="EMBL" id="CAB4847397.1"/>
    </source>
</evidence>
<gene>
    <name evidence="9" type="ORF">UFOPK2656_02930</name>
    <name evidence="10" type="ORF">UFOPK3099_01209</name>
    <name evidence="11" type="ORF">UFOPK3267_00474</name>
    <name evidence="12" type="ORF">UFOPK3651_02200</name>
    <name evidence="13" type="ORF">UFOPK3931_02248</name>
    <name evidence="8" type="ORF">UFOPK4189_02679</name>
</gene>
<dbReference type="InterPro" id="IPR013324">
    <property type="entry name" value="RNA_pol_sigma_r3/r4-like"/>
</dbReference>
<reference evidence="9" key="1">
    <citation type="submission" date="2020-05" db="EMBL/GenBank/DDBJ databases">
        <authorList>
            <person name="Chiriac C."/>
            <person name="Salcher M."/>
            <person name="Ghai R."/>
            <person name="Kavagutti S V."/>
        </authorList>
    </citation>
    <scope>NUCLEOTIDE SEQUENCE</scope>
</reference>
<keyword evidence="5" id="KW-0804">Transcription</keyword>
<comment type="similarity">
    <text evidence="1">Belongs to the sigma-70 factor family. ECF subfamily.</text>
</comment>
<dbReference type="PANTHER" id="PTHR43133">
    <property type="entry name" value="RNA POLYMERASE ECF-TYPE SIGMA FACTO"/>
    <property type="match status" value="1"/>
</dbReference>